<reference evidence="2 3" key="1">
    <citation type="submission" date="2024-09" db="EMBL/GenBank/DDBJ databases">
        <authorList>
            <person name="Sun Q."/>
            <person name="Mori K."/>
        </authorList>
    </citation>
    <scope>NUCLEOTIDE SEQUENCE [LARGE SCALE GENOMIC DNA]</scope>
    <source>
        <strain evidence="2 3">TBRC 2205</strain>
    </source>
</reference>
<evidence type="ECO:0000256" key="1">
    <source>
        <dbReference type="SAM" id="MobiDB-lite"/>
    </source>
</evidence>
<organism evidence="2 3">
    <name type="scientific">Plantactinospora siamensis</name>
    <dbReference type="NCBI Taxonomy" id="555372"/>
    <lineage>
        <taxon>Bacteria</taxon>
        <taxon>Bacillati</taxon>
        <taxon>Actinomycetota</taxon>
        <taxon>Actinomycetes</taxon>
        <taxon>Micromonosporales</taxon>
        <taxon>Micromonosporaceae</taxon>
        <taxon>Plantactinospora</taxon>
    </lineage>
</organism>
<evidence type="ECO:0000313" key="3">
    <source>
        <dbReference type="Proteomes" id="UP001589894"/>
    </source>
</evidence>
<dbReference type="EMBL" id="JBHLUE010000017">
    <property type="protein sequence ID" value="MFC0566756.1"/>
    <property type="molecule type" value="Genomic_DNA"/>
</dbReference>
<keyword evidence="3" id="KW-1185">Reference proteome</keyword>
<proteinExistence type="predicted"/>
<dbReference type="Proteomes" id="UP001589894">
    <property type="component" value="Unassembled WGS sequence"/>
</dbReference>
<gene>
    <name evidence="2" type="ORF">ACFFHU_21775</name>
</gene>
<feature type="region of interest" description="Disordered" evidence="1">
    <location>
        <begin position="172"/>
        <end position="193"/>
    </location>
</feature>
<accession>A0ABV6P162</accession>
<evidence type="ECO:0000313" key="2">
    <source>
        <dbReference type="EMBL" id="MFC0566756.1"/>
    </source>
</evidence>
<dbReference type="RefSeq" id="WP_377341682.1">
    <property type="nucleotide sequence ID" value="NZ_JBHLUE010000017.1"/>
</dbReference>
<evidence type="ECO:0008006" key="4">
    <source>
        <dbReference type="Google" id="ProtNLM"/>
    </source>
</evidence>
<protein>
    <recommendedName>
        <fullName evidence="4">Class I SAM-dependent methyltransferase</fullName>
    </recommendedName>
</protein>
<sequence>MSDDQLPGRVRLFGGELPTWSDLTSARGPARRGAQLPIVRAALTGRSRVLVAGPHDPDLLSALAESTDGELTCLVRSIPDARLVAEAFDAAAAGDRVRVVCGSLERYDERGFDAVVALDDVGRLYSTEGPEPIFDTACADLRRLLAADGVLIMMVDNELGLHWLTADVQPEADQSEPAWTEPATADDTRPRGPAELAERFGAGAAVWPVYPLPSAPVLAWGPAAGSVDRTEHAGLLAALSDPAARSLEAERPSAPVASLMRRVWRAGWQAEFAAGWLVVAGAGSAPDDVVAWLAGDRDEPVVVRLAGGRPVLPDGSAVPAGRLLSEVLRQAVVAPDQGALRSAVRGYAGWLGTLTEVAPAGADRVVVGGDGEHRPLALGGPAAGPAAKTADEQLLVAMVDLVGRAERHGWRRTWPSHLTQVEAVGWVAAMRGEPLPAELVARIAAEAGLGRPLAGAPAGTTRSGAADLAGAAGVPVAVVAQAERFEESNASRARWFETRLKTAEKQLAAAWKELDRARRQGYRPAESSGPAQLRRVVRAPLGRAKRLAGRVVRRIRR</sequence>
<dbReference type="SUPFAM" id="SSF53335">
    <property type="entry name" value="S-adenosyl-L-methionine-dependent methyltransferases"/>
    <property type="match status" value="1"/>
</dbReference>
<dbReference type="Gene3D" id="3.40.50.150">
    <property type="entry name" value="Vaccinia Virus protein VP39"/>
    <property type="match status" value="1"/>
</dbReference>
<name>A0ABV6P162_9ACTN</name>
<dbReference type="InterPro" id="IPR029063">
    <property type="entry name" value="SAM-dependent_MTases_sf"/>
</dbReference>
<comment type="caution">
    <text evidence="2">The sequence shown here is derived from an EMBL/GenBank/DDBJ whole genome shotgun (WGS) entry which is preliminary data.</text>
</comment>